<dbReference type="EMBL" id="CAMAPB010000028">
    <property type="protein sequence ID" value="CAH9059624.1"/>
    <property type="molecule type" value="Genomic_DNA"/>
</dbReference>
<accession>A0A9W4QZ00</accession>
<gene>
    <name evidence="1" type="ORF">PSEHALCIP103_02098</name>
</gene>
<proteinExistence type="predicted"/>
<dbReference type="RefSeq" id="WP_262976775.1">
    <property type="nucleotide sequence ID" value="NZ_CAMAPB010000028.1"/>
</dbReference>
<sequence>MVESLELLRGKYNRPNESVNSVDNIKQRYLSESHHSILDLLLIVGELTSSINKDISSLDPLAVKAITETSPNFKFDSFSMYSDEQILGVLNTAKGKYFEYLVVERLNTGNSVGNLVLPEGYTAEMAASLTQPGWDIVILNSNGIADQYLQLKATNSISYIKDTLDRYPEFSIVATEEVANLSSGLVIDSGISEESLNNQLSEIIDNHSFTSEELLSIFIPILPISWICLSEGYALYLEKSSVGDAIKRQLRWPV</sequence>
<dbReference type="Proteomes" id="UP001152447">
    <property type="component" value="Unassembled WGS sequence"/>
</dbReference>
<dbReference type="AlphaFoldDB" id="A0A9W4QZ00"/>
<evidence type="ECO:0000313" key="1">
    <source>
        <dbReference type="EMBL" id="CAH9059624.1"/>
    </source>
</evidence>
<protein>
    <submittedName>
        <fullName evidence="1">Uncharacterized protein</fullName>
    </submittedName>
</protein>
<keyword evidence="2" id="KW-1185">Reference proteome</keyword>
<organism evidence="1 2">
    <name type="scientific">Pseudoalteromonas haloplanktis</name>
    <name type="common">Alteromonas haloplanktis</name>
    <dbReference type="NCBI Taxonomy" id="228"/>
    <lineage>
        <taxon>Bacteria</taxon>
        <taxon>Pseudomonadati</taxon>
        <taxon>Pseudomonadota</taxon>
        <taxon>Gammaproteobacteria</taxon>
        <taxon>Alteromonadales</taxon>
        <taxon>Pseudoalteromonadaceae</taxon>
        <taxon>Pseudoalteromonas</taxon>
    </lineage>
</organism>
<name>A0A9W4QZ00_PSEHA</name>
<comment type="caution">
    <text evidence="1">The sequence shown here is derived from an EMBL/GenBank/DDBJ whole genome shotgun (WGS) entry which is preliminary data.</text>
</comment>
<reference evidence="1" key="1">
    <citation type="submission" date="2022-07" db="EMBL/GenBank/DDBJ databases">
        <authorList>
            <person name="Criscuolo A."/>
        </authorList>
    </citation>
    <scope>NUCLEOTIDE SEQUENCE</scope>
    <source>
        <strain evidence="1">CIP103197</strain>
    </source>
</reference>
<evidence type="ECO:0000313" key="2">
    <source>
        <dbReference type="Proteomes" id="UP001152447"/>
    </source>
</evidence>